<reference evidence="4" key="1">
    <citation type="submission" date="2021-05" db="EMBL/GenBank/DDBJ databases">
        <authorList>
            <person name="Alioto T."/>
            <person name="Alioto T."/>
            <person name="Gomez Garrido J."/>
        </authorList>
    </citation>
    <scope>NUCLEOTIDE SEQUENCE</scope>
</reference>
<evidence type="ECO:0000313" key="4">
    <source>
        <dbReference type="EMBL" id="CAG6760864.1"/>
    </source>
</evidence>
<dbReference type="EMBL" id="HBUF01557756">
    <property type="protein sequence ID" value="CAG6760864.1"/>
    <property type="molecule type" value="Transcribed_RNA"/>
</dbReference>
<feature type="compositionally biased region" description="Polar residues" evidence="3">
    <location>
        <begin position="888"/>
        <end position="901"/>
    </location>
</feature>
<evidence type="ECO:0000256" key="2">
    <source>
        <dbReference type="ARBA" id="ARBA00023306"/>
    </source>
</evidence>
<feature type="compositionally biased region" description="Low complexity" evidence="3">
    <location>
        <begin position="868"/>
        <end position="887"/>
    </location>
</feature>
<dbReference type="Pfam" id="PF04499">
    <property type="entry name" value="SAPS"/>
    <property type="match status" value="1"/>
</dbReference>
<feature type="compositionally biased region" description="Basic and acidic residues" evidence="3">
    <location>
        <begin position="290"/>
        <end position="302"/>
    </location>
</feature>
<dbReference type="AlphaFoldDB" id="A0A8D9A727"/>
<dbReference type="PANTHER" id="PTHR12634">
    <property type="entry name" value="SIT4 YEAST -ASSOCIATING PROTEIN-RELATED"/>
    <property type="match status" value="1"/>
</dbReference>
<keyword evidence="2" id="KW-0131">Cell cycle</keyword>
<name>A0A8D9A727_9HEMI</name>
<protein>
    <submittedName>
        <fullName evidence="4">Serine/threonine-protein phosphatase 6 regulatory subunit 3-A</fullName>
    </submittedName>
</protein>
<comment type="similarity">
    <text evidence="1">Belongs to the SAPS family.</text>
</comment>
<feature type="compositionally biased region" description="Polar residues" evidence="3">
    <location>
        <begin position="832"/>
        <end position="864"/>
    </location>
</feature>
<dbReference type="GO" id="GO:0005829">
    <property type="term" value="C:cytosol"/>
    <property type="evidence" value="ECO:0007669"/>
    <property type="project" value="TreeGrafter"/>
</dbReference>
<accession>A0A8D9A727</accession>
<feature type="region of interest" description="Disordered" evidence="3">
    <location>
        <begin position="707"/>
        <end position="901"/>
    </location>
</feature>
<dbReference type="GO" id="GO:0019903">
    <property type="term" value="F:protein phosphatase binding"/>
    <property type="evidence" value="ECO:0007669"/>
    <property type="project" value="InterPro"/>
</dbReference>
<feature type="region of interest" description="Disordered" evidence="3">
    <location>
        <begin position="285"/>
        <end position="320"/>
    </location>
</feature>
<dbReference type="InterPro" id="IPR007587">
    <property type="entry name" value="SAPS"/>
</dbReference>
<feature type="compositionally biased region" description="Low complexity" evidence="3">
    <location>
        <begin position="715"/>
        <end position="736"/>
    </location>
</feature>
<organism evidence="4">
    <name type="scientific">Cacopsylla melanoneura</name>
    <dbReference type="NCBI Taxonomy" id="428564"/>
    <lineage>
        <taxon>Eukaryota</taxon>
        <taxon>Metazoa</taxon>
        <taxon>Ecdysozoa</taxon>
        <taxon>Arthropoda</taxon>
        <taxon>Hexapoda</taxon>
        <taxon>Insecta</taxon>
        <taxon>Pterygota</taxon>
        <taxon>Neoptera</taxon>
        <taxon>Paraneoptera</taxon>
        <taxon>Hemiptera</taxon>
        <taxon>Sternorrhyncha</taxon>
        <taxon>Psylloidea</taxon>
        <taxon>Psyllidae</taxon>
        <taxon>Psyllinae</taxon>
        <taxon>Cacopsylla</taxon>
    </lineage>
</organism>
<dbReference type="GO" id="GO:0005634">
    <property type="term" value="C:nucleus"/>
    <property type="evidence" value="ECO:0007669"/>
    <property type="project" value="TreeGrafter"/>
</dbReference>
<dbReference type="EMBL" id="HBUF01557754">
    <property type="protein sequence ID" value="CAG6760862.1"/>
    <property type="molecule type" value="Transcribed_RNA"/>
</dbReference>
<dbReference type="PANTHER" id="PTHR12634:SF8">
    <property type="entry name" value="FIERY MOUNTAIN, ISOFORM D"/>
    <property type="match status" value="1"/>
</dbReference>
<evidence type="ECO:0000256" key="1">
    <source>
        <dbReference type="ARBA" id="ARBA00006180"/>
    </source>
</evidence>
<evidence type="ECO:0000256" key="3">
    <source>
        <dbReference type="SAM" id="MobiDB-lite"/>
    </source>
</evidence>
<sequence>MFWKMNHASSAQIDTILCKDDLTLSELLDQESLLQEVVSQNKKLIDFLLRGDIMEELVTLITTEPPTHLPEKERYKQAHIACELLTSEMPVFNERLASDQTLLARLYAFLQNAHPLNPLLASFFSRTLGVLIARTSEQHWYSYQYSCLQVIEFLKSQEDCIELFLRHLSTSAIMDLLLKLVTNIEGQEIKSNVFTWLDEKQLIRQVCGKLDPSNSADDHDNAAQILIRIMDSLRRDDERSLLLQTTESEETIRLVLSLGLSPGSSRESGVTSCVEVLLQLLDVNNNNNELNKDPGPELKYPPEDPANTPDTGSTPPEPTLNPVVDKVIAVVVEFMPALHEFLTNPPPAAPIILNSGIIDPPLGFTRLSIIKLLRTLLSTQDSRIHDTFVSFNTFSILMDLFVQYPGNNFLHTEVEKCVQCALAESNSSKAPLPELVSSIFGQTRLTSRLLAAYRANEESEGKTNEEMSRRNSRKGYMGHLFSIANFVTVHLSPAIEDLLKGADLWTPWEEFVSGPLSKTNDLHAKCLGGIHPTLSTPDNNLDVPFSEDQAVFAADFTSSQAATKASNNSTYANNEGEEFGSNLIDAVRSQFSNDDITFNRNEELFLKLCDENLSDEKNNDESPLRFNNGLSMPQYWEKKWNDIDSSSDEEEEEEAPSAIASSLSYLSLSNNPADPWSSAGLTNGEQEGWADFDAAFSSFDVNGAGVEGGLPSDLTSTTASATPQQQQDQSNTMSTSISNGLDDHETELQDLEDDNKEVVEAPQDEQENNKDKTAAAVVLTDEAEEITASNETEEESSRVNINEIHVIIDEEEGERQKPAVTPTSVIAPPPSTDTVSADPSSPPTQLTAVATIETTPTEPSSANPITPEPSSTNESSPSSNEGSSANETTPPETSSANENSS</sequence>
<proteinExistence type="inferred from homology"/>
<dbReference type="GO" id="GO:0019888">
    <property type="term" value="F:protein phosphatase regulator activity"/>
    <property type="evidence" value="ECO:0007669"/>
    <property type="project" value="TreeGrafter"/>
</dbReference>